<keyword evidence="2" id="KW-0812">Transmembrane</keyword>
<keyword evidence="5" id="KW-1185">Reference proteome</keyword>
<comment type="similarity">
    <text evidence="1">Belongs to the 4-toluene sulfonate uptake permease (TSUP) (TC 2.A.102) family.</text>
</comment>
<gene>
    <name evidence="4" type="ORF">WN944_025879</name>
</gene>
<dbReference type="InterPro" id="IPR038765">
    <property type="entry name" value="Papain-like_cys_pep_sf"/>
</dbReference>
<dbReference type="GO" id="GO:0016567">
    <property type="term" value="P:protein ubiquitination"/>
    <property type="evidence" value="ECO:0007669"/>
    <property type="project" value="TreeGrafter"/>
</dbReference>
<feature type="transmembrane region" description="Helical" evidence="2">
    <location>
        <begin position="295"/>
        <end position="320"/>
    </location>
</feature>
<feature type="transmembrane region" description="Helical" evidence="2">
    <location>
        <begin position="235"/>
        <end position="258"/>
    </location>
</feature>
<evidence type="ECO:0000256" key="1">
    <source>
        <dbReference type="ARBA" id="ARBA00009142"/>
    </source>
</evidence>
<name>A0AAP0QBW9_9ROSI</name>
<dbReference type="PANTHER" id="PTHR14255">
    <property type="entry name" value="CEREBLON"/>
    <property type="match status" value="1"/>
</dbReference>
<feature type="domain" description="Transposase-associated" evidence="3">
    <location>
        <begin position="3"/>
        <end position="75"/>
    </location>
</feature>
<dbReference type="Proteomes" id="UP001428341">
    <property type="component" value="Unassembled WGS sequence"/>
</dbReference>
<dbReference type="InterPro" id="IPR029480">
    <property type="entry name" value="Transpos_assoc"/>
</dbReference>
<keyword evidence="2" id="KW-1133">Transmembrane helix</keyword>
<sequence length="335" mass="37422">MDKSWMLMDRTSIEYESGVNEFLKFAILHASNPELLRCPCQACGNLVFHVPAEIRNHLYWKGIDQSYQTWTWHGEGASSRRPSNVKASFDGSQQDDEAADTVEIVNDAFDTCNGDPKSFETLLKDAEKPLFPGCVKFTKLSALIRLYNIKGRNGCGIQKFLAKKGQQMKKINLKWNDVKVPMQIGNVECGYYVMRFMKEIIADQSILCAKFNEKDTYNEDEINEIRSDWTTYVRLCGSVGGVGGGGIFVPVLNLIIGFDPKSSVALSKCMITGTAVATVVYNLRQRHPTLDMPVIDYDLALLFQPMLVLGISIGVAFNVILSTGTHFPFVCTTLL</sequence>
<evidence type="ECO:0000313" key="4">
    <source>
        <dbReference type="EMBL" id="KAK9182733.1"/>
    </source>
</evidence>
<dbReference type="PANTHER" id="PTHR14255:SF48">
    <property type="entry name" value="SULFITE EXPORTER TAUE_SAFE FAMILY PROTEIN 3-LIKE"/>
    <property type="match status" value="1"/>
</dbReference>
<accession>A0AAP0QBW9</accession>
<dbReference type="AlphaFoldDB" id="A0AAP0QBW9"/>
<dbReference type="EMBL" id="JBCGBO010000024">
    <property type="protein sequence ID" value="KAK9182733.1"/>
    <property type="molecule type" value="Genomic_DNA"/>
</dbReference>
<protein>
    <recommendedName>
        <fullName evidence="3">Transposase-associated domain-containing protein</fullName>
    </recommendedName>
</protein>
<evidence type="ECO:0000313" key="5">
    <source>
        <dbReference type="Proteomes" id="UP001428341"/>
    </source>
</evidence>
<keyword evidence="2" id="KW-0472">Membrane</keyword>
<organism evidence="4 5">
    <name type="scientific">Citrus x changshan-huyou</name>
    <dbReference type="NCBI Taxonomy" id="2935761"/>
    <lineage>
        <taxon>Eukaryota</taxon>
        <taxon>Viridiplantae</taxon>
        <taxon>Streptophyta</taxon>
        <taxon>Embryophyta</taxon>
        <taxon>Tracheophyta</taxon>
        <taxon>Spermatophyta</taxon>
        <taxon>Magnoliopsida</taxon>
        <taxon>eudicotyledons</taxon>
        <taxon>Gunneridae</taxon>
        <taxon>Pentapetalae</taxon>
        <taxon>rosids</taxon>
        <taxon>malvids</taxon>
        <taxon>Sapindales</taxon>
        <taxon>Rutaceae</taxon>
        <taxon>Aurantioideae</taxon>
        <taxon>Citrus</taxon>
    </lineage>
</organism>
<dbReference type="SUPFAM" id="SSF54001">
    <property type="entry name" value="Cysteine proteinases"/>
    <property type="match status" value="1"/>
</dbReference>
<evidence type="ECO:0000259" key="3">
    <source>
        <dbReference type="Pfam" id="PF13963"/>
    </source>
</evidence>
<evidence type="ECO:0000256" key="2">
    <source>
        <dbReference type="SAM" id="Phobius"/>
    </source>
</evidence>
<dbReference type="GO" id="GO:0031464">
    <property type="term" value="C:Cul4A-RING E3 ubiquitin ligase complex"/>
    <property type="evidence" value="ECO:0007669"/>
    <property type="project" value="TreeGrafter"/>
</dbReference>
<proteinExistence type="inferred from homology"/>
<dbReference type="Gene3D" id="1.10.418.20">
    <property type="match status" value="1"/>
</dbReference>
<comment type="caution">
    <text evidence="4">The sequence shown here is derived from an EMBL/GenBank/DDBJ whole genome shotgun (WGS) entry which is preliminary data.</text>
</comment>
<reference evidence="4 5" key="1">
    <citation type="submission" date="2024-05" db="EMBL/GenBank/DDBJ databases">
        <title>Haplotype-resolved chromosome-level genome assembly of Huyou (Citrus changshanensis).</title>
        <authorList>
            <person name="Miao C."/>
            <person name="Chen W."/>
            <person name="Wu Y."/>
            <person name="Wang L."/>
            <person name="Zhao S."/>
            <person name="Grierson D."/>
            <person name="Xu C."/>
            <person name="Chen K."/>
        </authorList>
    </citation>
    <scope>NUCLEOTIDE SEQUENCE [LARGE SCALE GENOMIC DNA]</scope>
    <source>
        <strain evidence="4">01-14</strain>
        <tissue evidence="4">Leaf</tissue>
    </source>
</reference>
<dbReference type="Pfam" id="PF13963">
    <property type="entry name" value="Transpos_assoc"/>
    <property type="match status" value="1"/>
</dbReference>